<dbReference type="PROSITE" id="PS51737">
    <property type="entry name" value="RECOMBINASE_DNA_BIND"/>
    <property type="match status" value="1"/>
</dbReference>
<evidence type="ECO:0000256" key="1">
    <source>
        <dbReference type="ARBA" id="ARBA00023125"/>
    </source>
</evidence>
<evidence type="ECO:0000256" key="3">
    <source>
        <dbReference type="SAM" id="Coils"/>
    </source>
</evidence>
<feature type="domain" description="Recombinase" evidence="4">
    <location>
        <begin position="188"/>
        <end position="308"/>
    </location>
</feature>
<name>A0A2N7JPX3_VIBSP</name>
<dbReference type="Pfam" id="PF07508">
    <property type="entry name" value="Recombinase"/>
    <property type="match status" value="1"/>
</dbReference>
<dbReference type="SMART" id="SM00857">
    <property type="entry name" value="Resolvase"/>
    <property type="match status" value="1"/>
</dbReference>
<dbReference type="InterPro" id="IPR011109">
    <property type="entry name" value="DNA_bind_recombinase_dom"/>
</dbReference>
<dbReference type="Pfam" id="PF13408">
    <property type="entry name" value="Zn_ribbon_recom"/>
    <property type="match status" value="1"/>
</dbReference>
<evidence type="ECO:0000313" key="6">
    <source>
        <dbReference type="Proteomes" id="UP000235533"/>
    </source>
</evidence>
<protein>
    <submittedName>
        <fullName evidence="5">Recombinase</fullName>
    </submittedName>
</protein>
<dbReference type="InterPro" id="IPR025827">
    <property type="entry name" value="Zn_ribbon_recom_dom"/>
</dbReference>
<dbReference type="PANTHER" id="PTHR30461">
    <property type="entry name" value="DNA-INVERTASE FROM LAMBDOID PROPHAGE"/>
    <property type="match status" value="1"/>
</dbReference>
<comment type="caution">
    <text evidence="5">The sequence shown here is derived from an EMBL/GenBank/DDBJ whole genome shotgun (WGS) entry which is preliminary data.</text>
</comment>
<feature type="coiled-coil region" evidence="3">
    <location>
        <begin position="384"/>
        <end position="411"/>
    </location>
</feature>
<dbReference type="AlphaFoldDB" id="A0A2N7JPX3"/>
<evidence type="ECO:0000259" key="4">
    <source>
        <dbReference type="PROSITE" id="PS51737"/>
    </source>
</evidence>
<dbReference type="PANTHER" id="PTHR30461:SF2">
    <property type="entry name" value="SERINE RECOMBINASE PINE-RELATED"/>
    <property type="match status" value="1"/>
</dbReference>
<gene>
    <name evidence="5" type="ORF">BCT54_24470</name>
</gene>
<dbReference type="SUPFAM" id="SSF53041">
    <property type="entry name" value="Resolvase-like"/>
    <property type="match status" value="1"/>
</dbReference>
<keyword evidence="1" id="KW-0238">DNA-binding</keyword>
<evidence type="ECO:0000313" key="5">
    <source>
        <dbReference type="EMBL" id="PMM50207.1"/>
    </source>
</evidence>
<dbReference type="InterPro" id="IPR038109">
    <property type="entry name" value="DNA_bind_recomb_sf"/>
</dbReference>
<keyword evidence="2" id="KW-0233">DNA recombination</keyword>
<dbReference type="RefSeq" id="WP_102552679.1">
    <property type="nucleotide sequence ID" value="NZ_MCZF01000165.1"/>
</dbReference>
<organism evidence="5 6">
    <name type="scientific">Vibrio splendidus</name>
    <dbReference type="NCBI Taxonomy" id="29497"/>
    <lineage>
        <taxon>Bacteria</taxon>
        <taxon>Pseudomonadati</taxon>
        <taxon>Pseudomonadota</taxon>
        <taxon>Gammaproteobacteria</taxon>
        <taxon>Vibrionales</taxon>
        <taxon>Vibrionaceae</taxon>
        <taxon>Vibrio</taxon>
    </lineage>
</organism>
<reference evidence="6" key="1">
    <citation type="submission" date="2016-07" db="EMBL/GenBank/DDBJ databases">
        <title>Nontailed viruses are major unrecognized killers of bacteria in the ocean.</title>
        <authorList>
            <person name="Kauffman K."/>
            <person name="Hussain F."/>
            <person name="Yang J."/>
            <person name="Arevalo P."/>
            <person name="Brown J."/>
            <person name="Cutler M."/>
            <person name="Kelly L."/>
            <person name="Polz M.F."/>
        </authorList>
    </citation>
    <scope>NUCLEOTIDE SEQUENCE [LARGE SCALE GENOMIC DNA]</scope>
    <source>
        <strain evidence="6">10N.261.48.B5</strain>
    </source>
</reference>
<dbReference type="Proteomes" id="UP000235533">
    <property type="component" value="Unassembled WGS sequence"/>
</dbReference>
<proteinExistence type="predicted"/>
<dbReference type="Gene3D" id="3.40.50.1390">
    <property type="entry name" value="Resolvase, N-terminal catalytic domain"/>
    <property type="match status" value="1"/>
</dbReference>
<accession>A0A2N7JPX3</accession>
<dbReference type="CDD" id="cd00338">
    <property type="entry name" value="Ser_Recombinase"/>
    <property type="match status" value="1"/>
</dbReference>
<dbReference type="InterPro" id="IPR006119">
    <property type="entry name" value="Resolv_N"/>
</dbReference>
<dbReference type="InterPro" id="IPR036162">
    <property type="entry name" value="Resolvase-like_N_sf"/>
</dbReference>
<dbReference type="Gene3D" id="3.90.1750.20">
    <property type="entry name" value="Putative Large Serine Recombinase, Chain B, Domain 2"/>
    <property type="match status" value="1"/>
</dbReference>
<dbReference type="InterPro" id="IPR050639">
    <property type="entry name" value="SSR_resolvase"/>
</dbReference>
<dbReference type="GO" id="GO:0003677">
    <property type="term" value="F:DNA binding"/>
    <property type="evidence" value="ECO:0007669"/>
    <property type="project" value="UniProtKB-KW"/>
</dbReference>
<evidence type="ECO:0000256" key="2">
    <source>
        <dbReference type="ARBA" id="ARBA00023172"/>
    </source>
</evidence>
<dbReference type="EMBL" id="MCZF01000165">
    <property type="protein sequence ID" value="PMM50207.1"/>
    <property type="molecule type" value="Genomic_DNA"/>
</dbReference>
<sequence>MEIRKAYIYSRVSKGTQTKGDGLRRQVESATKFVEMENASNRSSGRHTYVVEDNLITDRGLSAYKGLNTEANAGLGAFIEAAKNGDIARGSLLVVEAIDRISRLPADEARKLFGMFKTYGIDVAIVKFGIIIYHNENTKLEHDLLLTAAFHLAHLESDQKSKRIRARFEHKRKLEKNGGEKRTSICPAWMELSHDRTEFVLIPEHTKVLRRMIEMKLSGIGCLRIAKSLNEEGIPNFNGKPWQVKLVEKYLRMEQLIGSFQRVEHVRNESGTIQKLPFGLVEKNYYPAVIDGDTFLRLKKSFKRNGGRQTGAYKNLFSNMLYCPTCGSAMSYFKPNRGKTKIRCRKQIDGRGCNQRALHYDVLEERLIQALAGLDYAKINSDSFVELEKEINTLEATISDLEEQAEIVNNQFLKEDDVRIQSTFREKLKSIFDKIDDNRKRYEQLVTVKQDYDLSVVSELKLEEMKDREKYNQFVRNFVDYIIASDDCEDSPKFVRIKFKADSIGEVHFGFKGELYENEAVLTDFFTRENTSSGVGVKRALSLSKVASNHQKLAEISDVKPPMTKDVREAIRYYFELQQAVKSDLPKWGDIANVAQLPLEGRVI</sequence>
<keyword evidence="3" id="KW-0175">Coiled coil</keyword>
<dbReference type="Pfam" id="PF00239">
    <property type="entry name" value="Resolvase"/>
    <property type="match status" value="1"/>
</dbReference>
<dbReference type="GO" id="GO:0000150">
    <property type="term" value="F:DNA strand exchange activity"/>
    <property type="evidence" value="ECO:0007669"/>
    <property type="project" value="InterPro"/>
</dbReference>